<dbReference type="AlphaFoldDB" id="A0A9N8EU24"/>
<keyword evidence="3" id="KW-1185">Reference proteome</keyword>
<dbReference type="Proteomes" id="UP001153069">
    <property type="component" value="Unassembled WGS sequence"/>
</dbReference>
<dbReference type="InterPro" id="IPR005046">
    <property type="entry name" value="DUF285"/>
</dbReference>
<comment type="caution">
    <text evidence="2">The sequence shown here is derived from an EMBL/GenBank/DDBJ whole genome shotgun (WGS) entry which is preliminary data.</text>
</comment>
<accession>A0A9N8EU24</accession>
<dbReference type="InterPro" id="IPR011889">
    <property type="entry name" value="Liste_lipo_26"/>
</dbReference>
<evidence type="ECO:0000313" key="2">
    <source>
        <dbReference type="EMBL" id="CAB9525541.1"/>
    </source>
</evidence>
<reference evidence="2" key="1">
    <citation type="submission" date="2020-06" db="EMBL/GenBank/DDBJ databases">
        <authorList>
            <consortium name="Plant Systems Biology data submission"/>
        </authorList>
    </citation>
    <scope>NUCLEOTIDE SEQUENCE</scope>
    <source>
        <strain evidence="2">D6</strain>
    </source>
</reference>
<keyword evidence="1" id="KW-0732">Signal</keyword>
<sequence>MTRPHLLFLAVVAIVWQPLSAQDIDCNALLLNDTTIRPAVEAWLNSGTRQETEDLYGPISEWDTACVTTMNSLFKFAKDFDEDLTGWDTSRVKHMDLAFEAASNFRANVSTWDTTNVVSMNRIFSRTSLLDADWTGISQWNTNSLTDMRLAFLASAGFSGDLTGWDTSQCSSAERLFEGTFAFTADVSGWDLDKVSSMDNLFKNAERFEGKIGGWKVSSGALQTMQYALSDLIEFHPLDREGNNVTFLDWNTENVNDMSFILDGTQDFDTDLIAGWNTSALTHLNLAFSRSKHLHGTLQSSSWDTSKVTSFSSLFVSSENFTSPLISGFDTSSAIDMNALFKFSKSFHSDVSGWDTSKVRTMEEFAYESSDFMGEGIAGFDLSRTTSLQEAFRGVTNFPIDWLTDWNTSSLKHVRDMFRDAEWKFEEDAPLPFSLCWDFEQVFRIYLEPLTCSSPNVGIDCDCISFSVAEYMNTDCGGPPCLGTPPEDTETDEDSVSADNATLLEEEVVLLESGSMRLLMRSSSPMAILATVVCFWML</sequence>
<proteinExistence type="predicted"/>
<evidence type="ECO:0000256" key="1">
    <source>
        <dbReference type="SAM" id="SignalP"/>
    </source>
</evidence>
<feature type="signal peptide" evidence="1">
    <location>
        <begin position="1"/>
        <end position="21"/>
    </location>
</feature>
<evidence type="ECO:0000313" key="3">
    <source>
        <dbReference type="Proteomes" id="UP001153069"/>
    </source>
</evidence>
<name>A0A9N8EU24_9STRA</name>
<dbReference type="EMBL" id="CAICTM010001689">
    <property type="protein sequence ID" value="CAB9525541.1"/>
    <property type="molecule type" value="Genomic_DNA"/>
</dbReference>
<gene>
    <name evidence="2" type="ORF">SEMRO_1691_G291440.1</name>
</gene>
<dbReference type="Pfam" id="PF03382">
    <property type="entry name" value="DUF285"/>
    <property type="match status" value="4"/>
</dbReference>
<protein>
    <submittedName>
        <fullName evidence="2">Uncharacterized protein</fullName>
    </submittedName>
</protein>
<dbReference type="NCBIfam" id="TIGR02167">
    <property type="entry name" value="Liste_lipo_26"/>
    <property type="match status" value="1"/>
</dbReference>
<organism evidence="2 3">
    <name type="scientific">Seminavis robusta</name>
    <dbReference type="NCBI Taxonomy" id="568900"/>
    <lineage>
        <taxon>Eukaryota</taxon>
        <taxon>Sar</taxon>
        <taxon>Stramenopiles</taxon>
        <taxon>Ochrophyta</taxon>
        <taxon>Bacillariophyta</taxon>
        <taxon>Bacillariophyceae</taxon>
        <taxon>Bacillariophycidae</taxon>
        <taxon>Naviculales</taxon>
        <taxon>Naviculaceae</taxon>
        <taxon>Seminavis</taxon>
    </lineage>
</organism>
<feature type="chain" id="PRO_5040490299" evidence="1">
    <location>
        <begin position="22"/>
        <end position="538"/>
    </location>
</feature>